<evidence type="ECO:0000313" key="2">
    <source>
        <dbReference type="EMBL" id="MCO5723238.1"/>
    </source>
</evidence>
<dbReference type="PANTHER" id="PTHR43283:SF7">
    <property type="entry name" value="BETA-LACTAMASE-RELATED DOMAIN-CONTAINING PROTEIN"/>
    <property type="match status" value="1"/>
</dbReference>
<gene>
    <name evidence="2" type="ORF">NG653_00115</name>
</gene>
<dbReference type="PANTHER" id="PTHR43283">
    <property type="entry name" value="BETA-LACTAMASE-RELATED"/>
    <property type="match status" value="1"/>
</dbReference>
<dbReference type="SUPFAM" id="SSF56601">
    <property type="entry name" value="beta-lactamase/transpeptidase-like"/>
    <property type="match status" value="1"/>
</dbReference>
<dbReference type="InterPro" id="IPR001466">
    <property type="entry name" value="Beta-lactam-related"/>
</dbReference>
<dbReference type="PROSITE" id="PS51257">
    <property type="entry name" value="PROKAR_LIPOPROTEIN"/>
    <property type="match status" value="1"/>
</dbReference>
<comment type="caution">
    <text evidence="2">The sequence shown here is derived from an EMBL/GenBank/DDBJ whole genome shotgun (WGS) entry which is preliminary data.</text>
</comment>
<accession>A0ABT1AVJ7</accession>
<sequence length="363" mass="40068">MEIAVPRMKYAKCFLILLLPILMGCSNEDDRTPPAPEDGVYFPPISGSGWETTELSSLGWNEEAVQPLKDFLLEKNTKSFLILVNGRIVMEEYFDGHTPEATWQWNSAGKTLTSATTGIAQQNGLLNIDDHVAQYLGDGWTSAPPEKEALITLFHLLSMTSGLEDANLVTPAALTYVADAGSRWSYSNVFQKLMDVVAASANQSFEAYFNATLKDKIGMDGFWNNGLIFRIYHSNTRSMARFGLLALHRGKWDTEQIIDQSFFEAGISPSQSINPSYGYFWWLNGKPSFMVPGGQTVFPGSLIPNAPADMYAAMGAEDQRIYVVPGKNMVVVRMGRSSDPGNPSFALSGFDNALWQKINAVID</sequence>
<dbReference type="Proteomes" id="UP001206312">
    <property type="component" value="Unassembled WGS sequence"/>
</dbReference>
<organism evidence="2 3">
    <name type="scientific">Robiginitalea marina</name>
    <dbReference type="NCBI Taxonomy" id="2954105"/>
    <lineage>
        <taxon>Bacteria</taxon>
        <taxon>Pseudomonadati</taxon>
        <taxon>Bacteroidota</taxon>
        <taxon>Flavobacteriia</taxon>
        <taxon>Flavobacteriales</taxon>
        <taxon>Flavobacteriaceae</taxon>
        <taxon>Robiginitalea</taxon>
    </lineage>
</organism>
<name>A0ABT1AVJ7_9FLAO</name>
<dbReference type="RefSeq" id="WP_252739620.1">
    <property type="nucleotide sequence ID" value="NZ_JAMXIB010000001.1"/>
</dbReference>
<reference evidence="2 3" key="1">
    <citation type="submission" date="2022-06" db="EMBL/GenBank/DDBJ databases">
        <authorList>
            <person name="Xuan X."/>
        </authorList>
    </citation>
    <scope>NUCLEOTIDE SEQUENCE [LARGE SCALE GENOMIC DNA]</scope>
    <source>
        <strain evidence="2 3">2V75</strain>
    </source>
</reference>
<dbReference type="InterPro" id="IPR050789">
    <property type="entry name" value="Diverse_Enzym_Activities"/>
</dbReference>
<dbReference type="Pfam" id="PF00144">
    <property type="entry name" value="Beta-lactamase"/>
    <property type="match status" value="1"/>
</dbReference>
<protein>
    <submittedName>
        <fullName evidence="2">Beta-lactamase family protein</fullName>
    </submittedName>
</protein>
<dbReference type="EMBL" id="JAMXIB010000001">
    <property type="protein sequence ID" value="MCO5723238.1"/>
    <property type="molecule type" value="Genomic_DNA"/>
</dbReference>
<evidence type="ECO:0000259" key="1">
    <source>
        <dbReference type="Pfam" id="PF00144"/>
    </source>
</evidence>
<dbReference type="Gene3D" id="3.40.710.10">
    <property type="entry name" value="DD-peptidase/beta-lactamase superfamily"/>
    <property type="match status" value="1"/>
</dbReference>
<feature type="domain" description="Beta-lactamase-related" evidence="1">
    <location>
        <begin position="80"/>
        <end position="334"/>
    </location>
</feature>
<proteinExistence type="predicted"/>
<evidence type="ECO:0000313" key="3">
    <source>
        <dbReference type="Proteomes" id="UP001206312"/>
    </source>
</evidence>
<keyword evidence="3" id="KW-1185">Reference proteome</keyword>
<dbReference type="InterPro" id="IPR012338">
    <property type="entry name" value="Beta-lactam/transpept-like"/>
</dbReference>